<dbReference type="Pfam" id="PF10257">
    <property type="entry name" value="RAI16-like"/>
    <property type="match status" value="1"/>
</dbReference>
<dbReference type="PANTHER" id="PTHR21705:SF11">
    <property type="entry name" value="FHIP FAMILY PROTEIN CG3558"/>
    <property type="match status" value="1"/>
</dbReference>
<evidence type="ECO:0000313" key="5">
    <source>
        <dbReference type="Proteomes" id="UP000242146"/>
    </source>
</evidence>
<dbReference type="InterPro" id="IPR045669">
    <property type="entry name" value="FHIP_C"/>
</dbReference>
<sequence length="1075" mass="120368">MDYFTKFKKRIVPPKVQPTSAMQLAKFHKCWDYVHNKLGHEDRKAKLHVEQTEIPHRLRQMVDMLVDEEARQEENTTGVCMEYFLKNGVLQYLVNVSEKTDYPEGIRGEAIRTIASMVDLLDDRFLVHNAVHKPTIKLLRFCVLDDRQSDTYHEDLVDLMYIICSKIHGFPALLNIFFHDKQWLTTPQKPSHETSHPSASSSSSSLSTDGLPPPVQLHDSPAPVKKPEYEFLLFTYLLRFVHREGRSGDFARTGLLFLMEMATNQLGDFILESDFATIMAAGLGALYSQLPRKLVIKSDSELSTHPATYLLGQDLDPRAMPSGLGVIYSNNADFKLQLDAFLKLLDFCQDVLTRCPNQDISFRLLQSIRTFFLQNILYPSILECSDIDGSAVAVITYIDLILQTLQQEDLADLVVRFLMDDENDLPPTPSTDTMPHANSNVFAGIEFDQFKSSPYFTAADRFTLKDLILSRLKSSSQPTVIATLKLLKTLITKHCRYSLKLLTIYPDDSSSLHPPAYSVPGLDPALSPAGDSKKKSMAPTIVSHHLREIELYFSLISAIDHSRSDDLLTLGYEHYLTDIESLIDSDWCYEHMINKQKDTHAQPGPTLTKAERRRSFKYGRLRPEQKQETLKRRKQAGDVQLPAHRHHHLFRHRIQPTDPLLQILLGLLSHFFAQSSALNLALTGVISALALCPYRSLEGWIAFQESDRTTPDDILILDSSNITSTTNSNTTMTTPTSTPASSTTTSNTLARLEDEAKIQGKDIYAHFSQSLTIDDQINEDDEDDDRSIDFGIDRNLSQTTSVQFKSFPPFFTLLRTLTQQVDFYRSEIDDFDQLLHQRWQSLLFGQIDPTTPNAPRSRSLAASSLTLASPPPPLFSSSHTPSTLFHQQQSYQQRKKRPSAASIAPLSLVSPSSPNPSKSLSSTTTAAAMASFSSTRMTASSSSMLSMDAAAPANHASAGLTSSLTSPATDNSILDPLSPLAVHARSTINARLQPLFPSNFVVEPEEPILDLDQDDEDTFAPKAANPSQARRLDKSTEISLSMLLNNVVILEEAIKELVAVIHVRRSNGIDHVCYL</sequence>
<dbReference type="AlphaFoldDB" id="A0A1X2G354"/>
<name>A0A1X2G354_9FUNG</name>
<feature type="domain" description="FHF complex subunit HOOK-interacting protein C-terminal" evidence="3">
    <location>
        <begin position="658"/>
        <end position="702"/>
    </location>
</feature>
<gene>
    <name evidence="4" type="ORF">DM01DRAFT_1387137</name>
</gene>
<comment type="similarity">
    <text evidence="1">Belongs to the FHIP family.</text>
</comment>
<evidence type="ECO:0000313" key="4">
    <source>
        <dbReference type="EMBL" id="ORX43484.1"/>
    </source>
</evidence>
<protein>
    <recommendedName>
        <fullName evidence="3">FHF complex subunit HOOK-interacting protein C-terminal domain-containing protein</fullName>
    </recommendedName>
</protein>
<feature type="compositionally biased region" description="Low complexity" evidence="2">
    <location>
        <begin position="196"/>
        <end position="210"/>
    </location>
</feature>
<dbReference type="Proteomes" id="UP000242146">
    <property type="component" value="Unassembled WGS sequence"/>
</dbReference>
<dbReference type="OrthoDB" id="5350595at2759"/>
<keyword evidence="5" id="KW-1185">Reference proteome</keyword>
<dbReference type="Pfam" id="PF19314">
    <property type="entry name" value="DUF5917"/>
    <property type="match status" value="1"/>
</dbReference>
<dbReference type="EMBL" id="MCGT01000055">
    <property type="protein sequence ID" value="ORX43484.1"/>
    <property type="molecule type" value="Genomic_DNA"/>
</dbReference>
<feature type="compositionally biased region" description="Low complexity" evidence="2">
    <location>
        <begin position="875"/>
        <end position="886"/>
    </location>
</feature>
<comment type="caution">
    <text evidence="4">The sequence shown here is derived from an EMBL/GenBank/DDBJ whole genome shotgun (WGS) entry which is preliminary data.</text>
</comment>
<organism evidence="4 5">
    <name type="scientific">Hesseltinella vesiculosa</name>
    <dbReference type="NCBI Taxonomy" id="101127"/>
    <lineage>
        <taxon>Eukaryota</taxon>
        <taxon>Fungi</taxon>
        <taxon>Fungi incertae sedis</taxon>
        <taxon>Mucoromycota</taxon>
        <taxon>Mucoromycotina</taxon>
        <taxon>Mucoromycetes</taxon>
        <taxon>Mucorales</taxon>
        <taxon>Cunninghamellaceae</taxon>
        <taxon>Hesseltinella</taxon>
    </lineage>
</organism>
<feature type="region of interest" description="Disordered" evidence="2">
    <location>
        <begin position="870"/>
        <end position="898"/>
    </location>
</feature>
<feature type="region of interest" description="Disordered" evidence="2">
    <location>
        <begin position="188"/>
        <end position="222"/>
    </location>
</feature>
<dbReference type="InterPro" id="IPR019384">
    <property type="entry name" value="FHIP"/>
</dbReference>
<evidence type="ECO:0000259" key="3">
    <source>
        <dbReference type="Pfam" id="PF19314"/>
    </source>
</evidence>
<proteinExistence type="inferred from homology"/>
<evidence type="ECO:0000256" key="1">
    <source>
        <dbReference type="ARBA" id="ARBA00024336"/>
    </source>
</evidence>
<accession>A0A1X2G354</accession>
<reference evidence="4 5" key="1">
    <citation type="submission" date="2016-07" db="EMBL/GenBank/DDBJ databases">
        <title>Pervasive Adenine N6-methylation of Active Genes in Fungi.</title>
        <authorList>
            <consortium name="DOE Joint Genome Institute"/>
            <person name="Mondo S.J."/>
            <person name="Dannebaum R.O."/>
            <person name="Kuo R.C."/>
            <person name="Labutti K."/>
            <person name="Haridas S."/>
            <person name="Kuo A."/>
            <person name="Salamov A."/>
            <person name="Ahrendt S.R."/>
            <person name="Lipzen A."/>
            <person name="Sullivan W."/>
            <person name="Andreopoulos W.B."/>
            <person name="Clum A."/>
            <person name="Lindquist E."/>
            <person name="Daum C."/>
            <person name="Ramamoorthy G.K."/>
            <person name="Gryganskyi A."/>
            <person name="Culley D."/>
            <person name="Magnuson J.K."/>
            <person name="James T.Y."/>
            <person name="O'Malley M.A."/>
            <person name="Stajich J.E."/>
            <person name="Spatafora J.W."/>
            <person name="Visel A."/>
            <person name="Grigoriev I.V."/>
        </authorList>
    </citation>
    <scope>NUCLEOTIDE SEQUENCE [LARGE SCALE GENOMIC DNA]</scope>
    <source>
        <strain evidence="4 5">NRRL 3301</strain>
    </source>
</reference>
<evidence type="ECO:0000256" key="2">
    <source>
        <dbReference type="SAM" id="MobiDB-lite"/>
    </source>
</evidence>
<dbReference type="PANTHER" id="PTHR21705">
    <property type="entry name" value="RAI16 PROTEIN-RELATED"/>
    <property type="match status" value="1"/>
</dbReference>